<dbReference type="SUPFAM" id="SSF48498">
    <property type="entry name" value="Tetracyclin repressor-like, C-terminal domain"/>
    <property type="match status" value="1"/>
</dbReference>
<dbReference type="Pfam" id="PF16859">
    <property type="entry name" value="TetR_C_11"/>
    <property type="match status" value="1"/>
</dbReference>
<dbReference type="InterPro" id="IPR011075">
    <property type="entry name" value="TetR_C"/>
</dbReference>
<evidence type="ECO:0000259" key="6">
    <source>
        <dbReference type="PROSITE" id="PS50977"/>
    </source>
</evidence>
<gene>
    <name evidence="7" type="ORF">GCM10023323_66350</name>
</gene>
<comment type="caution">
    <text evidence="7">The sequence shown here is derived from an EMBL/GenBank/DDBJ whole genome shotgun (WGS) entry which is preliminary data.</text>
</comment>
<dbReference type="PROSITE" id="PS50977">
    <property type="entry name" value="HTH_TETR_2"/>
    <property type="match status" value="1"/>
</dbReference>
<evidence type="ECO:0000313" key="8">
    <source>
        <dbReference type="Proteomes" id="UP001499878"/>
    </source>
</evidence>
<accession>A0ABP9TD57</accession>
<name>A0ABP9TD57_9ACTN</name>
<reference evidence="8" key="1">
    <citation type="journal article" date="2019" name="Int. J. Syst. Evol. Microbiol.">
        <title>The Global Catalogue of Microorganisms (GCM) 10K type strain sequencing project: providing services to taxonomists for standard genome sequencing and annotation.</title>
        <authorList>
            <consortium name="The Broad Institute Genomics Platform"/>
            <consortium name="The Broad Institute Genome Sequencing Center for Infectious Disease"/>
            <person name="Wu L."/>
            <person name="Ma J."/>
        </authorList>
    </citation>
    <scope>NUCLEOTIDE SEQUENCE [LARGE SCALE GENOMIC DNA]</scope>
    <source>
        <strain evidence="8">JCM 18306</strain>
    </source>
</reference>
<dbReference type="Gene3D" id="1.10.10.60">
    <property type="entry name" value="Homeodomain-like"/>
    <property type="match status" value="1"/>
</dbReference>
<protein>
    <submittedName>
        <fullName evidence="7">TetR-like C-terminal domain-containing protein</fullName>
    </submittedName>
</protein>
<dbReference type="InterPro" id="IPR009057">
    <property type="entry name" value="Homeodomain-like_sf"/>
</dbReference>
<evidence type="ECO:0000256" key="1">
    <source>
        <dbReference type="ARBA" id="ARBA00023015"/>
    </source>
</evidence>
<evidence type="ECO:0000256" key="2">
    <source>
        <dbReference type="ARBA" id="ARBA00023125"/>
    </source>
</evidence>
<dbReference type="RefSeq" id="WP_345636900.1">
    <property type="nucleotide sequence ID" value="NZ_BAABJR010000023.1"/>
</dbReference>
<feature type="domain" description="HTH tetR-type" evidence="6">
    <location>
        <begin position="15"/>
        <end position="75"/>
    </location>
</feature>
<dbReference type="Proteomes" id="UP001499878">
    <property type="component" value="Unassembled WGS sequence"/>
</dbReference>
<dbReference type="SUPFAM" id="SSF46689">
    <property type="entry name" value="Homeodomain-like"/>
    <property type="match status" value="1"/>
</dbReference>
<dbReference type="PANTHER" id="PTHR30055">
    <property type="entry name" value="HTH-TYPE TRANSCRIPTIONAL REGULATOR RUTR"/>
    <property type="match status" value="1"/>
</dbReference>
<dbReference type="InterPro" id="IPR023772">
    <property type="entry name" value="DNA-bd_HTH_TetR-type_CS"/>
</dbReference>
<evidence type="ECO:0000256" key="3">
    <source>
        <dbReference type="ARBA" id="ARBA00023163"/>
    </source>
</evidence>
<evidence type="ECO:0000256" key="4">
    <source>
        <dbReference type="PROSITE-ProRule" id="PRU00335"/>
    </source>
</evidence>
<dbReference type="Pfam" id="PF00440">
    <property type="entry name" value="TetR_N"/>
    <property type="match status" value="1"/>
</dbReference>
<organism evidence="7 8">
    <name type="scientific">Streptomyces thinghirensis</name>
    <dbReference type="NCBI Taxonomy" id="551547"/>
    <lineage>
        <taxon>Bacteria</taxon>
        <taxon>Bacillati</taxon>
        <taxon>Actinomycetota</taxon>
        <taxon>Actinomycetes</taxon>
        <taxon>Kitasatosporales</taxon>
        <taxon>Streptomycetaceae</taxon>
        <taxon>Streptomyces</taxon>
    </lineage>
</organism>
<sequence length="231" mass="25423">MTEKRAQRRPGGRTARNRENVLRATAEMLLHEGYEHLTIARVAAAAQVAETTVYRRWPSKAHLAADALSELARTGNPIPDTGTLEGDLRALLGQVVALVERPEVRRVILTVVSLTADDDEVVAAKDAFWEARFAGAAAIVTRAVERGELAPETDPYELIEDLAASTYFRLLVTGRPLDDRHVDRSVELALSRQGIRAATMPGRPRHRRPTTETDAATPHYRSSPHRNGATP</sequence>
<proteinExistence type="predicted"/>
<evidence type="ECO:0000313" key="7">
    <source>
        <dbReference type="EMBL" id="GAA5215815.1"/>
    </source>
</evidence>
<dbReference type="Gene3D" id="1.10.357.10">
    <property type="entry name" value="Tetracycline Repressor, domain 2"/>
    <property type="match status" value="1"/>
</dbReference>
<dbReference type="PROSITE" id="PS01081">
    <property type="entry name" value="HTH_TETR_1"/>
    <property type="match status" value="1"/>
</dbReference>
<keyword evidence="2 4" id="KW-0238">DNA-binding</keyword>
<feature type="region of interest" description="Disordered" evidence="5">
    <location>
        <begin position="193"/>
        <end position="231"/>
    </location>
</feature>
<dbReference type="EMBL" id="BAABJR010000023">
    <property type="protein sequence ID" value="GAA5215815.1"/>
    <property type="molecule type" value="Genomic_DNA"/>
</dbReference>
<evidence type="ECO:0000256" key="5">
    <source>
        <dbReference type="SAM" id="MobiDB-lite"/>
    </source>
</evidence>
<feature type="DNA-binding region" description="H-T-H motif" evidence="4">
    <location>
        <begin position="38"/>
        <end position="57"/>
    </location>
</feature>
<keyword evidence="3" id="KW-0804">Transcription</keyword>
<dbReference type="InterPro" id="IPR001647">
    <property type="entry name" value="HTH_TetR"/>
</dbReference>
<keyword evidence="1" id="KW-0805">Transcription regulation</keyword>
<dbReference type="InterPro" id="IPR036271">
    <property type="entry name" value="Tet_transcr_reg_TetR-rel_C_sf"/>
</dbReference>
<dbReference type="PANTHER" id="PTHR30055:SF148">
    <property type="entry name" value="TETR-FAMILY TRANSCRIPTIONAL REGULATOR"/>
    <property type="match status" value="1"/>
</dbReference>
<dbReference type="InterPro" id="IPR050109">
    <property type="entry name" value="HTH-type_TetR-like_transc_reg"/>
</dbReference>
<keyword evidence="8" id="KW-1185">Reference proteome</keyword>